<dbReference type="KEGG" id="jeo:JMA_36450"/>
<evidence type="ECO:0000313" key="1">
    <source>
        <dbReference type="EMBL" id="AJD92962.1"/>
    </source>
</evidence>
<organism evidence="1 2">
    <name type="scientific">Jeotgalibacillus malaysiensis</name>
    <dbReference type="NCBI Taxonomy" id="1508404"/>
    <lineage>
        <taxon>Bacteria</taxon>
        <taxon>Bacillati</taxon>
        <taxon>Bacillota</taxon>
        <taxon>Bacilli</taxon>
        <taxon>Bacillales</taxon>
        <taxon>Caryophanaceae</taxon>
        <taxon>Jeotgalibacillus</taxon>
    </lineage>
</organism>
<name>A0A0B5AW70_9BACL</name>
<dbReference type="BioCyc" id="JESP1508404:G14D9-12926-MONOMER"/>
<dbReference type="EMBL" id="CP009416">
    <property type="protein sequence ID" value="AJD92962.1"/>
    <property type="molecule type" value="Genomic_DNA"/>
</dbReference>
<dbReference type="AlphaFoldDB" id="A0A0B5AW70"/>
<dbReference type="STRING" id="1508404.JMA_36450"/>
<protein>
    <submittedName>
        <fullName evidence="1">Type I restriction system specificity protein</fullName>
    </submittedName>
</protein>
<dbReference type="InterPro" id="IPR047729">
    <property type="entry name" value="Sce7726-like"/>
</dbReference>
<dbReference type="OrthoDB" id="128875at2"/>
<proteinExistence type="predicted"/>
<reference evidence="1 2" key="1">
    <citation type="submission" date="2014-08" db="EMBL/GenBank/DDBJ databases">
        <title>Complete genome of a marine bacteria Jeotgalibacillus malaysiensis.</title>
        <authorList>
            <person name="Yaakop A.S."/>
            <person name="Chan K.-G."/>
            <person name="Goh K.M."/>
        </authorList>
    </citation>
    <scope>NUCLEOTIDE SEQUENCE [LARGE SCALE GENOMIC DNA]</scope>
    <source>
        <strain evidence="1 2">D5</strain>
    </source>
</reference>
<keyword evidence="2" id="KW-1185">Reference proteome</keyword>
<dbReference type="NCBIfam" id="NF033832">
    <property type="entry name" value="sce7726_fam"/>
    <property type="match status" value="1"/>
</dbReference>
<dbReference type="HOGENOM" id="CLU_1033571_0_0_9"/>
<sequence length="269" mass="31696">MQKKNDYFEYAKILSNQYSTFLSNDTVEQKILKTFHGRIPTDKFNSDLTPREFINEFLLLHYPNETSIKSTFINNVLFKTINHVSIFELNVGNSRLDLCKINGSSTAFEIKTDLDTPKRLRQQMKDYFQVFEKVYLICSVNNLNSMLHFVPKECGIYTYHITKTGKYVFKKHRPATKSNILSPIAQLSVLTKKDLNAFFECPNLETKDAMIDLIITNKTEKEINKIFKLCLKNKFYYKWNFLVENSSDILEIDYQWFFKNSLSPEIVYL</sequence>
<accession>A0A0B5AW70</accession>
<gene>
    <name evidence="1" type="ORF">JMA_36450</name>
</gene>
<dbReference type="Proteomes" id="UP000031449">
    <property type="component" value="Chromosome"/>
</dbReference>
<evidence type="ECO:0000313" key="2">
    <source>
        <dbReference type="Proteomes" id="UP000031449"/>
    </source>
</evidence>